<reference evidence="4" key="1">
    <citation type="submission" date="2021-04" db="EMBL/GenBank/DDBJ databases">
        <title>Genome based classification of Actinospica acidithermotolerans sp. nov., an actinobacterium isolated from an Indonesian hot spring.</title>
        <authorList>
            <person name="Kusuma A.B."/>
            <person name="Putra K.E."/>
            <person name="Nafisah S."/>
            <person name="Loh J."/>
            <person name="Nouioui I."/>
            <person name="Goodfellow M."/>
        </authorList>
    </citation>
    <scope>NUCLEOTIDE SEQUENCE</scope>
    <source>
        <strain evidence="4">MGRD01-02</strain>
    </source>
</reference>
<dbReference type="PANTHER" id="PTHR43877">
    <property type="entry name" value="AMINOALKYLPHOSPHONATE N-ACETYLTRANSFERASE-RELATED-RELATED"/>
    <property type="match status" value="1"/>
</dbReference>
<proteinExistence type="predicted"/>
<evidence type="ECO:0000256" key="1">
    <source>
        <dbReference type="ARBA" id="ARBA00022679"/>
    </source>
</evidence>
<feature type="domain" description="N-acetyltransferase" evidence="3">
    <location>
        <begin position="7"/>
        <end position="159"/>
    </location>
</feature>
<dbReference type="Proteomes" id="UP000676325">
    <property type="component" value="Unassembled WGS sequence"/>
</dbReference>
<name>A0A941EHA1_9ACTN</name>
<evidence type="ECO:0000313" key="5">
    <source>
        <dbReference type="Proteomes" id="UP000676325"/>
    </source>
</evidence>
<evidence type="ECO:0000259" key="3">
    <source>
        <dbReference type="PROSITE" id="PS51186"/>
    </source>
</evidence>
<dbReference type="Pfam" id="PF00583">
    <property type="entry name" value="Acetyltransf_1"/>
    <property type="match status" value="1"/>
</dbReference>
<dbReference type="GO" id="GO:0016747">
    <property type="term" value="F:acyltransferase activity, transferring groups other than amino-acyl groups"/>
    <property type="evidence" value="ECO:0007669"/>
    <property type="project" value="InterPro"/>
</dbReference>
<accession>A0A941EHA1</accession>
<dbReference type="InterPro" id="IPR016181">
    <property type="entry name" value="Acyl_CoA_acyltransferase"/>
</dbReference>
<dbReference type="InterPro" id="IPR050832">
    <property type="entry name" value="Bact_Acetyltransf"/>
</dbReference>
<organism evidence="4 5">
    <name type="scientific">Actinospica acidithermotolerans</name>
    <dbReference type="NCBI Taxonomy" id="2828514"/>
    <lineage>
        <taxon>Bacteria</taxon>
        <taxon>Bacillati</taxon>
        <taxon>Actinomycetota</taxon>
        <taxon>Actinomycetes</taxon>
        <taxon>Catenulisporales</taxon>
        <taxon>Actinospicaceae</taxon>
        <taxon>Actinospica</taxon>
    </lineage>
</organism>
<dbReference type="AlphaFoldDB" id="A0A941EHA1"/>
<gene>
    <name evidence="4" type="ORF">KDK95_28985</name>
</gene>
<dbReference type="SUPFAM" id="SSF55729">
    <property type="entry name" value="Acyl-CoA N-acyltransferases (Nat)"/>
    <property type="match status" value="1"/>
</dbReference>
<dbReference type="InterPro" id="IPR000182">
    <property type="entry name" value="GNAT_dom"/>
</dbReference>
<keyword evidence="2" id="KW-0012">Acyltransferase</keyword>
<dbReference type="PANTHER" id="PTHR43877:SF1">
    <property type="entry name" value="ACETYLTRANSFERASE"/>
    <property type="match status" value="1"/>
</dbReference>
<dbReference type="RefSeq" id="WP_212521498.1">
    <property type="nucleotide sequence ID" value="NZ_JAGSOH010000128.1"/>
</dbReference>
<dbReference type="Gene3D" id="3.40.630.30">
    <property type="match status" value="1"/>
</dbReference>
<protein>
    <submittedName>
        <fullName evidence="4">GNAT family N-acetyltransferase</fullName>
    </submittedName>
</protein>
<evidence type="ECO:0000313" key="4">
    <source>
        <dbReference type="EMBL" id="MBR7830373.1"/>
    </source>
</evidence>
<keyword evidence="1" id="KW-0808">Transferase</keyword>
<comment type="caution">
    <text evidence="4">The sequence shown here is derived from an EMBL/GenBank/DDBJ whole genome shotgun (WGS) entry which is preliminary data.</text>
</comment>
<evidence type="ECO:0000256" key="2">
    <source>
        <dbReference type="ARBA" id="ARBA00023315"/>
    </source>
</evidence>
<sequence length="159" mass="16941">MNHSANVTIAVLESADDEAVEAFARLIPLLSTGAPIPDRARVEKVLAHEANTVFAARALTPEADRRAGAIIGLATLVRLELGTGTEARLEDVVVDESARGAGVGRALAVAALEAAATRGARYVDLTSAPHRAAARALYRSLGFEERETGVFRHRLEDYR</sequence>
<keyword evidence="5" id="KW-1185">Reference proteome</keyword>
<dbReference type="PROSITE" id="PS51186">
    <property type="entry name" value="GNAT"/>
    <property type="match status" value="1"/>
</dbReference>
<dbReference type="EMBL" id="JAGSOH010000128">
    <property type="protein sequence ID" value="MBR7830373.1"/>
    <property type="molecule type" value="Genomic_DNA"/>
</dbReference>